<protein>
    <submittedName>
        <fullName evidence="2">Uncharacterized protein</fullName>
    </submittedName>
</protein>
<dbReference type="PANTHER" id="PTHR31909:SF3">
    <property type="entry name" value="SIMILAR TO PROTEIN C20ORF85 HOMOLOG"/>
    <property type="match status" value="1"/>
</dbReference>
<organism evidence="2 3">
    <name type="scientific">Batrachochytrium dendrobatidis (strain JEL423)</name>
    <dbReference type="NCBI Taxonomy" id="403673"/>
    <lineage>
        <taxon>Eukaryota</taxon>
        <taxon>Fungi</taxon>
        <taxon>Fungi incertae sedis</taxon>
        <taxon>Chytridiomycota</taxon>
        <taxon>Chytridiomycota incertae sedis</taxon>
        <taxon>Chytridiomycetes</taxon>
        <taxon>Rhizophydiales</taxon>
        <taxon>Rhizophydiales incertae sedis</taxon>
        <taxon>Batrachochytrium</taxon>
    </lineage>
</organism>
<evidence type="ECO:0000256" key="1">
    <source>
        <dbReference type="SAM" id="MobiDB-lite"/>
    </source>
</evidence>
<dbReference type="Proteomes" id="UP000077115">
    <property type="component" value="Unassembled WGS sequence"/>
</dbReference>
<feature type="region of interest" description="Disordered" evidence="1">
    <location>
        <begin position="170"/>
        <end position="206"/>
    </location>
</feature>
<evidence type="ECO:0000313" key="3">
    <source>
        <dbReference type="Proteomes" id="UP000077115"/>
    </source>
</evidence>
<name>A0A177WPR5_BATDL</name>
<reference evidence="2 3" key="1">
    <citation type="submission" date="2006-10" db="EMBL/GenBank/DDBJ databases">
        <title>The Genome Sequence of Batrachochytrium dendrobatidis JEL423.</title>
        <authorList>
            <consortium name="The Broad Institute Genome Sequencing Platform"/>
            <person name="Birren B."/>
            <person name="Lander E."/>
            <person name="Galagan J."/>
            <person name="Cuomo C."/>
            <person name="Devon K."/>
            <person name="Jaffe D."/>
            <person name="Butler J."/>
            <person name="Alvarez P."/>
            <person name="Gnerre S."/>
            <person name="Grabherr M."/>
            <person name="Kleber M."/>
            <person name="Mauceli E."/>
            <person name="Brockman W."/>
            <person name="Young S."/>
            <person name="LaButti K."/>
            <person name="Sykes S."/>
            <person name="DeCaprio D."/>
            <person name="Crawford M."/>
            <person name="Koehrsen M."/>
            <person name="Engels R."/>
            <person name="Montgomery P."/>
            <person name="Pearson M."/>
            <person name="Howarth C."/>
            <person name="Larson L."/>
            <person name="White J."/>
            <person name="O'Leary S."/>
            <person name="Kodira C."/>
            <person name="Zeng Q."/>
            <person name="Yandava C."/>
            <person name="Alvarado L."/>
            <person name="Longcore J."/>
            <person name="James T."/>
        </authorList>
    </citation>
    <scope>NUCLEOTIDE SEQUENCE [LARGE SCALE GENOMIC DNA]</scope>
    <source>
        <strain evidence="2 3">JEL423</strain>
    </source>
</reference>
<evidence type="ECO:0000313" key="2">
    <source>
        <dbReference type="EMBL" id="OAJ42108.1"/>
    </source>
</evidence>
<dbReference type="InterPro" id="IPR020339">
    <property type="entry name" value="C20orf85-like"/>
</dbReference>
<sequence>MSASVARGGSGKNGTQGHRNYNAVHNDAIWRQTIRYELNTANNWESHWGFMRDSMISADDQKTRLPPLSLNAQKRQPNIMETGLPSKIPPGLTTGAQDAILADWLCTYSVPRIMKYRFPSEKYTIPATTANEIGWPWEQTQKKLGMPFAIQKQAMEPRRFASFEEMQRAQRGIDQQTKEQVGGQQEAGEISQARSRVPGPYTLERFGKHARGRGDVLKWFGARESLP</sequence>
<feature type="compositionally biased region" description="Polar residues" evidence="1">
    <location>
        <begin position="173"/>
        <end position="183"/>
    </location>
</feature>
<dbReference type="AlphaFoldDB" id="A0A177WPR5"/>
<dbReference type="Pfam" id="PF14945">
    <property type="entry name" value="LLC1"/>
    <property type="match status" value="1"/>
</dbReference>
<accession>A0A177WPR5</accession>
<proteinExistence type="predicted"/>
<reference evidence="2 3" key="2">
    <citation type="submission" date="2016-05" db="EMBL/GenBank/DDBJ databases">
        <title>Lineage-specific infection strategies underlie the spectrum of fungal disease in amphibians.</title>
        <authorList>
            <person name="Cuomo C.A."/>
            <person name="Farrer R.A."/>
            <person name="James T."/>
            <person name="Longcore J."/>
            <person name="Birren B."/>
        </authorList>
    </citation>
    <scope>NUCLEOTIDE SEQUENCE [LARGE SCALE GENOMIC DNA]</scope>
    <source>
        <strain evidence="2 3">JEL423</strain>
    </source>
</reference>
<dbReference type="eggNOG" id="ENOG502ST62">
    <property type="taxonomic scope" value="Eukaryota"/>
</dbReference>
<dbReference type="OrthoDB" id="426070at2759"/>
<feature type="region of interest" description="Disordered" evidence="1">
    <location>
        <begin position="1"/>
        <end position="20"/>
    </location>
</feature>
<dbReference type="PANTHER" id="PTHR31909">
    <property type="entry name" value="CHROMOSOME 20 ORF85 FAMILY MEMBER"/>
    <property type="match status" value="1"/>
</dbReference>
<dbReference type="VEuPathDB" id="FungiDB:BDEG_25609"/>
<dbReference type="EMBL" id="DS022307">
    <property type="protein sequence ID" value="OAJ42108.1"/>
    <property type="molecule type" value="Genomic_DNA"/>
</dbReference>
<gene>
    <name evidence="2" type="ORF">BDEG_25609</name>
</gene>